<keyword evidence="3" id="KW-1185">Reference proteome</keyword>
<proteinExistence type="predicted"/>
<sequence length="91" mass="10261">MRDRERQEVTDYGLHHDVRFLPAGGEHGSRRLTSPMPLTRKVTPSVRNYNEGSSPPMAKITGHVRLPSTPNDESCQSSGHRTALKPRRLLM</sequence>
<feature type="compositionally biased region" description="Polar residues" evidence="1">
    <location>
        <begin position="68"/>
        <end position="80"/>
    </location>
</feature>
<evidence type="ECO:0000256" key="1">
    <source>
        <dbReference type="SAM" id="MobiDB-lite"/>
    </source>
</evidence>
<comment type="caution">
    <text evidence="2">The sequence shown here is derived from an EMBL/GenBank/DDBJ whole genome shotgun (WGS) entry which is preliminary data.</text>
</comment>
<accession>A0AAV4R4C7</accession>
<dbReference type="AlphaFoldDB" id="A0AAV4R4C7"/>
<feature type="region of interest" description="Disordered" evidence="1">
    <location>
        <begin position="22"/>
        <end position="91"/>
    </location>
</feature>
<reference evidence="2 3" key="1">
    <citation type="submission" date="2021-06" db="EMBL/GenBank/DDBJ databases">
        <title>Caerostris extrusa draft genome.</title>
        <authorList>
            <person name="Kono N."/>
            <person name="Arakawa K."/>
        </authorList>
    </citation>
    <scope>NUCLEOTIDE SEQUENCE [LARGE SCALE GENOMIC DNA]</scope>
</reference>
<dbReference type="EMBL" id="BPLR01007294">
    <property type="protein sequence ID" value="GIY15886.1"/>
    <property type="molecule type" value="Genomic_DNA"/>
</dbReference>
<evidence type="ECO:0000313" key="3">
    <source>
        <dbReference type="Proteomes" id="UP001054945"/>
    </source>
</evidence>
<protein>
    <submittedName>
        <fullName evidence="2">Uncharacterized protein</fullName>
    </submittedName>
</protein>
<name>A0AAV4R4C7_CAEEX</name>
<feature type="compositionally biased region" description="Basic residues" evidence="1">
    <location>
        <begin position="82"/>
        <end position="91"/>
    </location>
</feature>
<organism evidence="2 3">
    <name type="scientific">Caerostris extrusa</name>
    <name type="common">Bark spider</name>
    <name type="synonym">Caerostris bankana</name>
    <dbReference type="NCBI Taxonomy" id="172846"/>
    <lineage>
        <taxon>Eukaryota</taxon>
        <taxon>Metazoa</taxon>
        <taxon>Ecdysozoa</taxon>
        <taxon>Arthropoda</taxon>
        <taxon>Chelicerata</taxon>
        <taxon>Arachnida</taxon>
        <taxon>Araneae</taxon>
        <taxon>Araneomorphae</taxon>
        <taxon>Entelegynae</taxon>
        <taxon>Araneoidea</taxon>
        <taxon>Araneidae</taxon>
        <taxon>Caerostris</taxon>
    </lineage>
</organism>
<gene>
    <name evidence="2" type="ORF">CEXT_581901</name>
</gene>
<dbReference type="Proteomes" id="UP001054945">
    <property type="component" value="Unassembled WGS sequence"/>
</dbReference>
<evidence type="ECO:0000313" key="2">
    <source>
        <dbReference type="EMBL" id="GIY15886.1"/>
    </source>
</evidence>